<dbReference type="InterPro" id="IPR009057">
    <property type="entry name" value="Homeodomain-like_sf"/>
</dbReference>
<dbReference type="InterPro" id="IPR050624">
    <property type="entry name" value="HTH-type_Tx_Regulator"/>
</dbReference>
<proteinExistence type="predicted"/>
<dbReference type="KEGG" id="ahb:bsdtb5_28750"/>
<protein>
    <recommendedName>
        <fullName evidence="3">HTH tetR-type domain-containing protein</fullName>
    </recommendedName>
</protein>
<gene>
    <name evidence="4" type="ORF">bsdtb5_28750</name>
</gene>
<feature type="DNA-binding region" description="H-T-H motif" evidence="2">
    <location>
        <begin position="29"/>
        <end position="48"/>
    </location>
</feature>
<dbReference type="Pfam" id="PF00440">
    <property type="entry name" value="TetR_N"/>
    <property type="match status" value="1"/>
</dbReference>
<dbReference type="AlphaFoldDB" id="A0A7R7EN18"/>
<reference evidence="4 5" key="1">
    <citation type="submission" date="2020-11" db="EMBL/GenBank/DDBJ databases">
        <title>Draft genome sequencing of a Lachnospiraceae strain isolated from anoxic soil subjected to BSD treatment.</title>
        <authorList>
            <person name="Uek A."/>
            <person name="Tonouchi A."/>
        </authorList>
    </citation>
    <scope>NUCLEOTIDE SEQUENCE [LARGE SCALE GENOMIC DNA]</scope>
    <source>
        <strain evidence="4 5">TB5</strain>
    </source>
</reference>
<dbReference type="GO" id="GO:0003677">
    <property type="term" value="F:DNA binding"/>
    <property type="evidence" value="ECO:0007669"/>
    <property type="project" value="UniProtKB-UniRule"/>
</dbReference>
<accession>A0A7R7EN18</accession>
<dbReference type="Gene3D" id="1.10.357.10">
    <property type="entry name" value="Tetracycline Repressor, domain 2"/>
    <property type="match status" value="1"/>
</dbReference>
<name>A0A7R7EN18_9FIRM</name>
<keyword evidence="5" id="KW-1185">Reference proteome</keyword>
<dbReference type="PANTHER" id="PTHR43479">
    <property type="entry name" value="ACREF/ENVCD OPERON REPRESSOR-RELATED"/>
    <property type="match status" value="1"/>
</dbReference>
<dbReference type="EMBL" id="AP024169">
    <property type="protein sequence ID" value="BCN31580.1"/>
    <property type="molecule type" value="Genomic_DNA"/>
</dbReference>
<dbReference type="PROSITE" id="PS50977">
    <property type="entry name" value="HTH_TETR_2"/>
    <property type="match status" value="1"/>
</dbReference>
<evidence type="ECO:0000313" key="4">
    <source>
        <dbReference type="EMBL" id="BCN31580.1"/>
    </source>
</evidence>
<evidence type="ECO:0000259" key="3">
    <source>
        <dbReference type="PROSITE" id="PS50977"/>
    </source>
</evidence>
<dbReference type="InterPro" id="IPR001647">
    <property type="entry name" value="HTH_TetR"/>
</dbReference>
<dbReference type="PRINTS" id="PR00455">
    <property type="entry name" value="HTHTETR"/>
</dbReference>
<dbReference type="RefSeq" id="WP_271712691.1">
    <property type="nucleotide sequence ID" value="NZ_AP024169.1"/>
</dbReference>
<evidence type="ECO:0000256" key="2">
    <source>
        <dbReference type="PROSITE-ProRule" id="PRU00335"/>
    </source>
</evidence>
<evidence type="ECO:0000313" key="5">
    <source>
        <dbReference type="Proteomes" id="UP000595897"/>
    </source>
</evidence>
<keyword evidence="1 2" id="KW-0238">DNA-binding</keyword>
<organism evidence="4 5">
    <name type="scientific">Anaeromicropila herbilytica</name>
    <dbReference type="NCBI Taxonomy" id="2785025"/>
    <lineage>
        <taxon>Bacteria</taxon>
        <taxon>Bacillati</taxon>
        <taxon>Bacillota</taxon>
        <taxon>Clostridia</taxon>
        <taxon>Lachnospirales</taxon>
        <taxon>Lachnospiraceae</taxon>
        <taxon>Anaeromicropila</taxon>
    </lineage>
</organism>
<feature type="domain" description="HTH tetR-type" evidence="3">
    <location>
        <begin position="6"/>
        <end position="66"/>
    </location>
</feature>
<sequence>MASAGELTKSKIADTALRLFKENGYDNVTIHHICKECQITKSTFYYHIKSKESIIAQYYDELDHWIDSIVAGYITSDNYWLILWKCFESIIKRSMEFGPDLNGQLLKTNITEDVGTYDFREATFNIFCMIIEKAQEMGQIKNTNPPEDLFRTSTYIIDGNDVLWCIKKGNFDKISEAKKSLEILFEVPQEWRI</sequence>
<dbReference type="SUPFAM" id="SSF46689">
    <property type="entry name" value="Homeodomain-like"/>
    <property type="match status" value="1"/>
</dbReference>
<evidence type="ECO:0000256" key="1">
    <source>
        <dbReference type="ARBA" id="ARBA00023125"/>
    </source>
</evidence>
<dbReference type="PANTHER" id="PTHR43479:SF11">
    <property type="entry name" value="ACREF_ENVCD OPERON REPRESSOR-RELATED"/>
    <property type="match status" value="1"/>
</dbReference>
<dbReference type="Proteomes" id="UP000595897">
    <property type="component" value="Chromosome"/>
</dbReference>